<dbReference type="InterPro" id="IPR029069">
    <property type="entry name" value="HotDog_dom_sf"/>
</dbReference>
<evidence type="ECO:0008006" key="3">
    <source>
        <dbReference type="Google" id="ProtNLM"/>
    </source>
</evidence>
<proteinExistence type="predicted"/>
<evidence type="ECO:0000313" key="2">
    <source>
        <dbReference type="Proteomes" id="UP001595776"/>
    </source>
</evidence>
<dbReference type="EMBL" id="JBHSCR010000014">
    <property type="protein sequence ID" value="MFC4348943.1"/>
    <property type="molecule type" value="Genomic_DNA"/>
</dbReference>
<name>A0ABV8UEP4_9PROT</name>
<sequence length="42" mass="4603">MVQQLFFEDIAIGQSESITTAVTAEMFEAFSEVSGDVNPLHL</sequence>
<dbReference type="Proteomes" id="UP001595776">
    <property type="component" value="Unassembled WGS sequence"/>
</dbReference>
<dbReference type="RefSeq" id="WP_269448945.1">
    <property type="nucleotide sequence ID" value="NZ_JBHSCR010000014.1"/>
</dbReference>
<gene>
    <name evidence="1" type="ORF">ACFO5Q_13905</name>
</gene>
<organism evidence="1 2">
    <name type="scientific">Kordiimonas lipolytica</name>
    <dbReference type="NCBI Taxonomy" id="1662421"/>
    <lineage>
        <taxon>Bacteria</taxon>
        <taxon>Pseudomonadati</taxon>
        <taxon>Pseudomonadota</taxon>
        <taxon>Alphaproteobacteria</taxon>
        <taxon>Kordiimonadales</taxon>
        <taxon>Kordiimonadaceae</taxon>
        <taxon>Kordiimonas</taxon>
    </lineage>
</organism>
<dbReference type="SUPFAM" id="SSF54637">
    <property type="entry name" value="Thioesterase/thiol ester dehydrase-isomerase"/>
    <property type="match status" value="1"/>
</dbReference>
<evidence type="ECO:0000313" key="1">
    <source>
        <dbReference type="EMBL" id="MFC4348943.1"/>
    </source>
</evidence>
<reference evidence="2" key="1">
    <citation type="journal article" date="2019" name="Int. J. Syst. Evol. Microbiol.">
        <title>The Global Catalogue of Microorganisms (GCM) 10K type strain sequencing project: providing services to taxonomists for standard genome sequencing and annotation.</title>
        <authorList>
            <consortium name="The Broad Institute Genomics Platform"/>
            <consortium name="The Broad Institute Genome Sequencing Center for Infectious Disease"/>
            <person name="Wu L."/>
            <person name="Ma J."/>
        </authorList>
    </citation>
    <scope>NUCLEOTIDE SEQUENCE [LARGE SCALE GENOMIC DNA]</scope>
    <source>
        <strain evidence="2">CGMCC 1.15304</strain>
    </source>
</reference>
<dbReference type="Gene3D" id="3.10.129.10">
    <property type="entry name" value="Hotdog Thioesterase"/>
    <property type="match status" value="1"/>
</dbReference>
<keyword evidence="2" id="KW-1185">Reference proteome</keyword>
<comment type="caution">
    <text evidence="1">The sequence shown here is derived from an EMBL/GenBank/DDBJ whole genome shotgun (WGS) entry which is preliminary data.</text>
</comment>
<accession>A0ABV8UEP4</accession>
<protein>
    <recommendedName>
        <fullName evidence="3">MaoC like domain-containing protein</fullName>
    </recommendedName>
</protein>